<comment type="subcellular location">
    <subcellularLocation>
        <location evidence="1">Secreted</location>
    </subcellularLocation>
</comment>
<dbReference type="FunFam" id="4.10.410.20:FF:000002">
    <property type="entry name" value="Ectonucleotide pyrophosphatase/phosphodiesterase family member 2"/>
    <property type="match status" value="1"/>
</dbReference>
<dbReference type="PROSITE" id="PS00524">
    <property type="entry name" value="SMB_1"/>
    <property type="match status" value="1"/>
</dbReference>
<dbReference type="Proteomes" id="UP000527355">
    <property type="component" value="Unassembled WGS sequence"/>
</dbReference>
<evidence type="ECO:0000256" key="3">
    <source>
        <dbReference type="ARBA" id="ARBA00022729"/>
    </source>
</evidence>
<keyword evidence="3" id="KW-0732">Signal</keyword>
<feature type="domain" description="SMB" evidence="8">
    <location>
        <begin position="55"/>
        <end position="98"/>
    </location>
</feature>
<dbReference type="Pfam" id="PF01033">
    <property type="entry name" value="Somatomedin_B"/>
    <property type="match status" value="1"/>
</dbReference>
<dbReference type="InterPro" id="IPR020436">
    <property type="entry name" value="SMB_chordata"/>
</dbReference>
<evidence type="ECO:0000256" key="1">
    <source>
        <dbReference type="ARBA" id="ARBA00004613"/>
    </source>
</evidence>
<keyword evidence="10" id="KW-1185">Reference proteome</keyword>
<keyword evidence="7" id="KW-0472">Membrane</keyword>
<protein>
    <submittedName>
        <fullName evidence="9">Ectonucleotide pyrophosphatase/phosphodiesterase 2</fullName>
    </submittedName>
</protein>
<dbReference type="GO" id="GO:0005044">
    <property type="term" value="F:scavenger receptor activity"/>
    <property type="evidence" value="ECO:0007669"/>
    <property type="project" value="InterPro"/>
</dbReference>
<dbReference type="InterPro" id="IPR001212">
    <property type="entry name" value="Somatomedin_B_dom"/>
</dbReference>
<dbReference type="InterPro" id="IPR036024">
    <property type="entry name" value="Somatomedin_B-like_dom_sf"/>
</dbReference>
<evidence type="ECO:0000256" key="6">
    <source>
        <dbReference type="ARBA" id="ARBA00023180"/>
    </source>
</evidence>
<organism evidence="9 10">
    <name type="scientific">Myotis myotis</name>
    <name type="common">Greater mouse-eared bat</name>
    <name type="synonym">Vespertilio myotis</name>
    <dbReference type="NCBI Taxonomy" id="51298"/>
    <lineage>
        <taxon>Eukaryota</taxon>
        <taxon>Metazoa</taxon>
        <taxon>Chordata</taxon>
        <taxon>Craniata</taxon>
        <taxon>Vertebrata</taxon>
        <taxon>Euteleostomi</taxon>
        <taxon>Mammalia</taxon>
        <taxon>Eutheria</taxon>
        <taxon>Laurasiatheria</taxon>
        <taxon>Chiroptera</taxon>
        <taxon>Yangochiroptera</taxon>
        <taxon>Vespertilionidae</taxon>
        <taxon>Myotis</taxon>
    </lineage>
</organism>
<dbReference type="GO" id="GO:0005576">
    <property type="term" value="C:extracellular region"/>
    <property type="evidence" value="ECO:0007669"/>
    <property type="project" value="UniProtKB-SubCell"/>
</dbReference>
<evidence type="ECO:0000313" key="10">
    <source>
        <dbReference type="Proteomes" id="UP000527355"/>
    </source>
</evidence>
<dbReference type="SMART" id="SM00201">
    <property type="entry name" value="SO"/>
    <property type="match status" value="1"/>
</dbReference>
<dbReference type="AlphaFoldDB" id="A0A7J7THZ6"/>
<feature type="transmembrane region" description="Helical" evidence="7">
    <location>
        <begin position="12"/>
        <end position="30"/>
    </location>
</feature>
<keyword evidence="4" id="KW-0677">Repeat</keyword>
<keyword evidence="7" id="KW-1133">Transmembrane helix</keyword>
<keyword evidence="5" id="KW-1015">Disulfide bond</keyword>
<evidence type="ECO:0000313" key="9">
    <source>
        <dbReference type="EMBL" id="KAF6300426.1"/>
    </source>
</evidence>
<gene>
    <name evidence="9" type="ORF">mMyoMyo1_004501</name>
</gene>
<keyword evidence="6" id="KW-0325">Glycoprotein</keyword>
<dbReference type="Gene3D" id="4.10.410.20">
    <property type="match status" value="1"/>
</dbReference>
<reference evidence="9 10" key="1">
    <citation type="journal article" date="2020" name="Nature">
        <title>Six reference-quality genomes reveal evolution of bat adaptations.</title>
        <authorList>
            <person name="Jebb D."/>
            <person name="Huang Z."/>
            <person name="Pippel M."/>
            <person name="Hughes G.M."/>
            <person name="Lavrichenko K."/>
            <person name="Devanna P."/>
            <person name="Winkler S."/>
            <person name="Jermiin L.S."/>
            <person name="Skirmuntt E.C."/>
            <person name="Katzourakis A."/>
            <person name="Burkitt-Gray L."/>
            <person name="Ray D.A."/>
            <person name="Sullivan K.A.M."/>
            <person name="Roscito J.G."/>
            <person name="Kirilenko B.M."/>
            <person name="Davalos L.M."/>
            <person name="Corthals A.P."/>
            <person name="Power M.L."/>
            <person name="Jones G."/>
            <person name="Ransome R.D."/>
            <person name="Dechmann D.K.N."/>
            <person name="Locatelli A.G."/>
            <person name="Puechmaille S.J."/>
            <person name="Fedrigo O."/>
            <person name="Jarvis E.D."/>
            <person name="Hiller M."/>
            <person name="Vernes S.C."/>
            <person name="Myers E.W."/>
            <person name="Teeling E.C."/>
        </authorList>
    </citation>
    <scope>NUCLEOTIDE SEQUENCE [LARGE SCALE GENOMIC DNA]</scope>
    <source>
        <strain evidence="9">MMyoMyo1</strain>
        <tissue evidence="9">Flight muscle</tissue>
    </source>
</reference>
<dbReference type="PRINTS" id="PR00022">
    <property type="entry name" value="SOMATOMEDINB"/>
</dbReference>
<dbReference type="EMBL" id="JABWUV010000016">
    <property type="protein sequence ID" value="KAF6300426.1"/>
    <property type="molecule type" value="Genomic_DNA"/>
</dbReference>
<dbReference type="PROSITE" id="PS50958">
    <property type="entry name" value="SMB_2"/>
    <property type="match status" value="1"/>
</dbReference>
<dbReference type="VEuPathDB" id="HostDB:GeneID_118670773"/>
<dbReference type="SUPFAM" id="SSF90188">
    <property type="entry name" value="Somatomedin B domain"/>
    <property type="match status" value="1"/>
</dbReference>
<accession>A0A7J7THZ6</accession>
<name>A0A7J7THZ6_MYOMY</name>
<proteinExistence type="predicted"/>
<dbReference type="GO" id="GO:0030247">
    <property type="term" value="F:polysaccharide binding"/>
    <property type="evidence" value="ECO:0007669"/>
    <property type="project" value="InterPro"/>
</dbReference>
<keyword evidence="7" id="KW-0812">Transmembrane</keyword>
<dbReference type="GO" id="GO:0006955">
    <property type="term" value="P:immune response"/>
    <property type="evidence" value="ECO:0007669"/>
    <property type="project" value="InterPro"/>
</dbReference>
<evidence type="ECO:0000256" key="4">
    <source>
        <dbReference type="ARBA" id="ARBA00022737"/>
    </source>
</evidence>
<evidence type="ECO:0000256" key="7">
    <source>
        <dbReference type="SAM" id="Phobius"/>
    </source>
</evidence>
<evidence type="ECO:0000256" key="2">
    <source>
        <dbReference type="ARBA" id="ARBA00022525"/>
    </source>
</evidence>
<evidence type="ECO:0000256" key="5">
    <source>
        <dbReference type="ARBA" id="ARBA00023157"/>
    </source>
</evidence>
<sequence length="139" mass="15279">MARSSVSQARQVMSLFTFAIGANICLGFAANRIKREEGWDEGPPTVLSDSPWTNTSGSCKGRCFELQEVGPPDCRCDNLCKSYSSCCHDFDELCLKTAAWISLSLQTNVMAPSLSPPSFFLIDLKMKRAAIAQRMSRDG</sequence>
<keyword evidence="2" id="KW-0964">Secreted</keyword>
<comment type="caution">
    <text evidence="9">The sequence shown here is derived from an EMBL/GenBank/DDBJ whole genome shotgun (WGS) entry which is preliminary data.</text>
</comment>
<evidence type="ECO:0000259" key="8">
    <source>
        <dbReference type="PROSITE" id="PS50958"/>
    </source>
</evidence>